<name>M5G0Q9_DACPD</name>
<evidence type="ECO:0000256" key="1">
    <source>
        <dbReference type="SAM" id="MobiDB-lite"/>
    </source>
</evidence>
<dbReference type="HOGENOM" id="CLU_160130_0_0_1"/>
<accession>M5G0Q9</accession>
<dbReference type="Proteomes" id="UP000030653">
    <property type="component" value="Unassembled WGS sequence"/>
</dbReference>
<reference evidence="2 3" key="1">
    <citation type="journal article" date="2012" name="Science">
        <title>The Paleozoic origin of enzymatic lignin decomposition reconstructed from 31 fungal genomes.</title>
        <authorList>
            <person name="Floudas D."/>
            <person name="Binder M."/>
            <person name="Riley R."/>
            <person name="Barry K."/>
            <person name="Blanchette R.A."/>
            <person name="Henrissat B."/>
            <person name="Martinez A.T."/>
            <person name="Otillar R."/>
            <person name="Spatafora J.W."/>
            <person name="Yadav J.S."/>
            <person name="Aerts A."/>
            <person name="Benoit I."/>
            <person name="Boyd A."/>
            <person name="Carlson A."/>
            <person name="Copeland A."/>
            <person name="Coutinho P.M."/>
            <person name="de Vries R.P."/>
            <person name="Ferreira P."/>
            <person name="Findley K."/>
            <person name="Foster B."/>
            <person name="Gaskell J."/>
            <person name="Glotzer D."/>
            <person name="Gorecki P."/>
            <person name="Heitman J."/>
            <person name="Hesse C."/>
            <person name="Hori C."/>
            <person name="Igarashi K."/>
            <person name="Jurgens J.A."/>
            <person name="Kallen N."/>
            <person name="Kersten P."/>
            <person name="Kohler A."/>
            <person name="Kuees U."/>
            <person name="Kumar T.K.A."/>
            <person name="Kuo A."/>
            <person name="LaButti K."/>
            <person name="Larrondo L.F."/>
            <person name="Lindquist E."/>
            <person name="Ling A."/>
            <person name="Lombard V."/>
            <person name="Lucas S."/>
            <person name="Lundell T."/>
            <person name="Martin R."/>
            <person name="McLaughlin D.J."/>
            <person name="Morgenstern I."/>
            <person name="Morin E."/>
            <person name="Murat C."/>
            <person name="Nagy L.G."/>
            <person name="Nolan M."/>
            <person name="Ohm R.A."/>
            <person name="Patyshakuliyeva A."/>
            <person name="Rokas A."/>
            <person name="Ruiz-Duenas F.J."/>
            <person name="Sabat G."/>
            <person name="Salamov A."/>
            <person name="Samejima M."/>
            <person name="Schmutz J."/>
            <person name="Slot J.C."/>
            <person name="St John F."/>
            <person name="Stenlid J."/>
            <person name="Sun H."/>
            <person name="Sun S."/>
            <person name="Syed K."/>
            <person name="Tsang A."/>
            <person name="Wiebenga A."/>
            <person name="Young D."/>
            <person name="Pisabarro A."/>
            <person name="Eastwood D.C."/>
            <person name="Martin F."/>
            <person name="Cullen D."/>
            <person name="Grigoriev I.V."/>
            <person name="Hibbett D.S."/>
        </authorList>
    </citation>
    <scope>NUCLEOTIDE SEQUENCE [LARGE SCALE GENOMIC DNA]</scope>
    <source>
        <strain evidence="2 3">DJM-731 SS1</strain>
    </source>
</reference>
<dbReference type="OrthoDB" id="782330at2759"/>
<organism evidence="2 3">
    <name type="scientific">Dacryopinax primogenitus (strain DJM 731)</name>
    <name type="common">Brown rot fungus</name>
    <dbReference type="NCBI Taxonomy" id="1858805"/>
    <lineage>
        <taxon>Eukaryota</taxon>
        <taxon>Fungi</taxon>
        <taxon>Dikarya</taxon>
        <taxon>Basidiomycota</taxon>
        <taxon>Agaricomycotina</taxon>
        <taxon>Dacrymycetes</taxon>
        <taxon>Dacrymycetales</taxon>
        <taxon>Dacrymycetaceae</taxon>
        <taxon>Dacryopinax</taxon>
    </lineage>
</organism>
<feature type="region of interest" description="Disordered" evidence="1">
    <location>
        <begin position="20"/>
        <end position="46"/>
    </location>
</feature>
<keyword evidence="3" id="KW-1185">Reference proteome</keyword>
<dbReference type="GeneID" id="63683532"/>
<gene>
    <name evidence="2" type="ORF">DACRYDRAFT_107441</name>
</gene>
<dbReference type="RefSeq" id="XP_040628592.1">
    <property type="nucleotide sequence ID" value="XM_040768470.1"/>
</dbReference>
<dbReference type="AlphaFoldDB" id="M5G0Q9"/>
<evidence type="ECO:0000313" key="3">
    <source>
        <dbReference type="Proteomes" id="UP000030653"/>
    </source>
</evidence>
<proteinExistence type="predicted"/>
<sequence length="129" mass="14307">MCIARIAKAAALPPVPAKELFHLETPEPEPIEETTKKPANKKKQKAVCSYVPANPKKCEQEDDEDLPGPSTKWSRLPEAKIELPVAPLQMAEHKMLELWKSLQTAQKVVNTATGWADQVQTLLGRALTE</sequence>
<dbReference type="EMBL" id="JH795863">
    <property type="protein sequence ID" value="EJU01695.1"/>
    <property type="molecule type" value="Genomic_DNA"/>
</dbReference>
<evidence type="ECO:0000313" key="2">
    <source>
        <dbReference type="EMBL" id="EJU01695.1"/>
    </source>
</evidence>
<feature type="region of interest" description="Disordered" evidence="1">
    <location>
        <begin position="54"/>
        <end position="73"/>
    </location>
</feature>
<protein>
    <submittedName>
        <fullName evidence="2">Uncharacterized protein</fullName>
    </submittedName>
</protein>